<feature type="region of interest" description="Disordered" evidence="1">
    <location>
        <begin position="549"/>
        <end position="678"/>
    </location>
</feature>
<dbReference type="EMBL" id="LNIX01000013">
    <property type="protein sequence ID" value="OXA47203.1"/>
    <property type="molecule type" value="Genomic_DNA"/>
</dbReference>
<feature type="region of interest" description="Disordered" evidence="1">
    <location>
        <begin position="118"/>
        <end position="198"/>
    </location>
</feature>
<protein>
    <recommendedName>
        <fullName evidence="2">Retrotransposon gag domain-containing protein</fullName>
    </recommendedName>
</protein>
<evidence type="ECO:0000313" key="3">
    <source>
        <dbReference type="EMBL" id="OXA47203.1"/>
    </source>
</evidence>
<evidence type="ECO:0000313" key="4">
    <source>
        <dbReference type="Proteomes" id="UP000198287"/>
    </source>
</evidence>
<sequence length="729" mass="82405">MAIPGCRNNASPPTPRHRNTTRLPPPRFHLPRVVHSYQTDRQTFNQNSRVAPKGLLIRPGRLQTQILQIQPSELHPHIKDPTVLERKLSHRRTAFRRSLHALGRWTGLTGLLSPSPIPTSTVPISPPPISEQTTLIVSSDPPSPRRLSKRDRAVIAREKQSTSRLSPSHPFTLKSPKRAARSKPEQPPALESNTPGPSFDCIAPPPTLLLPVAALPLLCPRWTRAPSIRFEYPSWWKTQPRVPILSRTSTLPLPIRLPSLEKEERSSSSSNVVPDVIPTQATFSEDPPPAETKPRIFPRIFKHKPKRATHYPTDFEFDLFYEPPIMSTTTAATTTTTTTTTTAGGSTASGSTSTALTYSTIYVPPFASSGATFDGSGNASDFLHRYSLLAISYGWDDDTKTRNFSHHLTDYPAAWYRIYADTQEEKKVTITWAELEKAFRTVFSSKDTPESLHRQIRQVKFRGNTQQYLYALLPLLRKLDPKMSDDKLVRYLIKGCPERLAELITMTNPTTFEKVEQLLLQSEKFHSMYPGNKNQDDEDDSLSRAMRRLDTRSRRDEGSLVKKSAQFHQVEMEQPEVPVHPTPKPQKRGHGKRSSRNAPINIIFTERGPERGSTGYGTRGRGRDRSNVFNPQQNIRRDPTPRRAHSPSYQSSESPNSIVVRHPGGRDSPSRNNGPSLKSIFDRARNFRRSDGQGPCFECLDFGQFARDCPIFRQRLIRARDLAEQMPEN</sequence>
<gene>
    <name evidence="3" type="ORF">Fcan01_17991</name>
</gene>
<evidence type="ECO:0000259" key="2">
    <source>
        <dbReference type="Pfam" id="PF03732"/>
    </source>
</evidence>
<dbReference type="Pfam" id="PF03732">
    <property type="entry name" value="Retrotrans_gag"/>
    <property type="match status" value="1"/>
</dbReference>
<feature type="compositionally biased region" description="Basic residues" evidence="1">
    <location>
        <begin position="585"/>
        <end position="595"/>
    </location>
</feature>
<dbReference type="Proteomes" id="UP000198287">
    <property type="component" value="Unassembled WGS sequence"/>
</dbReference>
<dbReference type="PANTHER" id="PTHR33194">
    <property type="entry name" value="ZINC KNUCKLE DOMAINCONTAINING PROTEIN"/>
    <property type="match status" value="1"/>
</dbReference>
<feature type="region of interest" description="Disordered" evidence="1">
    <location>
        <begin position="331"/>
        <end position="350"/>
    </location>
</feature>
<proteinExistence type="predicted"/>
<feature type="compositionally biased region" description="Low complexity" evidence="1">
    <location>
        <begin position="646"/>
        <end position="657"/>
    </location>
</feature>
<feature type="compositionally biased region" description="Basic and acidic residues" evidence="1">
    <location>
        <begin position="150"/>
        <end position="161"/>
    </location>
</feature>
<keyword evidence="4" id="KW-1185">Reference proteome</keyword>
<dbReference type="PANTHER" id="PTHR33194:SF4">
    <property type="entry name" value="CCHC-TYPE DOMAIN-CONTAINING PROTEIN"/>
    <property type="match status" value="1"/>
</dbReference>
<dbReference type="AlphaFoldDB" id="A0A226DPQ6"/>
<feature type="region of interest" description="Disordered" evidence="1">
    <location>
        <begin position="1"/>
        <end position="28"/>
    </location>
</feature>
<reference evidence="3 4" key="1">
    <citation type="submission" date="2015-12" db="EMBL/GenBank/DDBJ databases">
        <title>The genome of Folsomia candida.</title>
        <authorList>
            <person name="Faddeeva A."/>
            <person name="Derks M.F."/>
            <person name="Anvar Y."/>
            <person name="Smit S."/>
            <person name="Van Straalen N."/>
            <person name="Roelofs D."/>
        </authorList>
    </citation>
    <scope>NUCLEOTIDE SEQUENCE [LARGE SCALE GENOMIC DNA]</scope>
    <source>
        <strain evidence="3 4">VU population</strain>
        <tissue evidence="3">Whole body</tissue>
    </source>
</reference>
<dbReference type="InterPro" id="IPR005162">
    <property type="entry name" value="Retrotrans_gag_dom"/>
</dbReference>
<accession>A0A226DPQ6</accession>
<evidence type="ECO:0000256" key="1">
    <source>
        <dbReference type="SAM" id="MobiDB-lite"/>
    </source>
</evidence>
<feature type="compositionally biased region" description="Basic and acidic residues" evidence="1">
    <location>
        <begin position="549"/>
        <end position="560"/>
    </location>
</feature>
<comment type="caution">
    <text evidence="3">The sequence shown here is derived from an EMBL/GenBank/DDBJ whole genome shotgun (WGS) entry which is preliminary data.</text>
</comment>
<organism evidence="3 4">
    <name type="scientific">Folsomia candida</name>
    <name type="common">Springtail</name>
    <dbReference type="NCBI Taxonomy" id="158441"/>
    <lineage>
        <taxon>Eukaryota</taxon>
        <taxon>Metazoa</taxon>
        <taxon>Ecdysozoa</taxon>
        <taxon>Arthropoda</taxon>
        <taxon>Hexapoda</taxon>
        <taxon>Collembola</taxon>
        <taxon>Entomobryomorpha</taxon>
        <taxon>Isotomoidea</taxon>
        <taxon>Isotomidae</taxon>
        <taxon>Proisotominae</taxon>
        <taxon>Folsomia</taxon>
    </lineage>
</organism>
<feature type="domain" description="Retrotransposon gag" evidence="2">
    <location>
        <begin position="404"/>
        <end position="495"/>
    </location>
</feature>
<name>A0A226DPQ6_FOLCA</name>